<proteinExistence type="predicted"/>
<dbReference type="Proteomes" id="UP001328107">
    <property type="component" value="Unassembled WGS sequence"/>
</dbReference>
<dbReference type="EMBL" id="BTRK01000002">
    <property type="protein sequence ID" value="GMR37949.1"/>
    <property type="molecule type" value="Genomic_DNA"/>
</dbReference>
<evidence type="ECO:0000313" key="2">
    <source>
        <dbReference type="EMBL" id="GMR37949.1"/>
    </source>
</evidence>
<accession>A0AAN4ZE99</accession>
<name>A0AAN4ZE99_9BILA</name>
<keyword evidence="3" id="KW-1185">Reference proteome</keyword>
<feature type="region of interest" description="Disordered" evidence="1">
    <location>
        <begin position="298"/>
        <end position="317"/>
    </location>
</feature>
<organism evidence="2 3">
    <name type="scientific">Pristionchus mayeri</name>
    <dbReference type="NCBI Taxonomy" id="1317129"/>
    <lineage>
        <taxon>Eukaryota</taxon>
        <taxon>Metazoa</taxon>
        <taxon>Ecdysozoa</taxon>
        <taxon>Nematoda</taxon>
        <taxon>Chromadorea</taxon>
        <taxon>Rhabditida</taxon>
        <taxon>Rhabditina</taxon>
        <taxon>Diplogasteromorpha</taxon>
        <taxon>Diplogasteroidea</taxon>
        <taxon>Neodiplogasteridae</taxon>
        <taxon>Pristionchus</taxon>
    </lineage>
</organism>
<protein>
    <submittedName>
        <fullName evidence="2">Uncharacterized protein</fullName>
    </submittedName>
</protein>
<gene>
    <name evidence="2" type="ORF">PMAYCL1PPCAC_08144</name>
</gene>
<feature type="compositionally biased region" description="Basic and acidic residues" evidence="1">
    <location>
        <begin position="304"/>
        <end position="317"/>
    </location>
</feature>
<dbReference type="AlphaFoldDB" id="A0AAN4ZE99"/>
<evidence type="ECO:0000313" key="3">
    <source>
        <dbReference type="Proteomes" id="UP001328107"/>
    </source>
</evidence>
<reference evidence="3" key="1">
    <citation type="submission" date="2022-10" db="EMBL/GenBank/DDBJ databases">
        <title>Genome assembly of Pristionchus species.</title>
        <authorList>
            <person name="Yoshida K."/>
            <person name="Sommer R.J."/>
        </authorList>
    </citation>
    <scope>NUCLEOTIDE SEQUENCE [LARGE SCALE GENOMIC DNA]</scope>
    <source>
        <strain evidence="3">RS5460</strain>
    </source>
</reference>
<sequence>MPADISSPTLPPEIQTRIVRLAEESLKIMRLISRSWNSSVLAYLSDRRYQSSLERVYIVNADDVDFDDVDEDDNEEFDESGTWKHLRMWAIIPEDYAAARIGLGDWLSVHERFTGAVEVTCTQQGLYRAYLDDESEAANKKKDHASNRRFIRFFSMFSHIETLVLPGLWANKCALDTMQKMHISTLELHSSIDEDDKNKIVDYVRVHRIRRVLIACYSFEARNFNKFVIEIVKMGATIDIYGKGQTVKIFRRSRKFWEKKAEELKNEGISLKILHVMDTDLVAPYLYVKTHLSVRSNESDESDGERVKEKRGYNSTY</sequence>
<evidence type="ECO:0000256" key="1">
    <source>
        <dbReference type="SAM" id="MobiDB-lite"/>
    </source>
</evidence>
<comment type="caution">
    <text evidence="2">The sequence shown here is derived from an EMBL/GenBank/DDBJ whole genome shotgun (WGS) entry which is preliminary data.</text>
</comment>